<sequence>MRFGCLRQHALRILFVAFLAQRSAHAQRQWPSCLPSEAAASSADQSKQGLAFLEIPAGATGCSLALLQGNAAPTSAVKLSSNAVIAGVHDGSFRRPPAVQLTSAADGAAADAAAPGLVVPQGGSLLLQGLLLVNASLPNPREAPSTALQPSGLSLGSGRTLLLRDVLLLDLNSPQIPAQRPLLICLASNVTLAPRAWGKAWPAAGISIRRQLLLVGSSVRRPSIDLGMQVRQMVLEGPASNVTLFDVALENLAYGDEGSGKNAEGTSIVMPSQLWAFDFRRAWPKLVLWDCSLVLPEQRFIDSLVFWASAFNSELGFWNAQTVHMRTQLRVTLLQIVAGSEPGEYEIATFFKKDMRLVNTSLTTRPVAAPPLLLAFNASIHQVLVAGQADPAVGPVYSIEDLAVSLFNIARGGCGRSFVLLPSSPTTGVVSWGTPTELNYSRVTGGPPPNMELPTAANNNTSSKEYDGKTRTTAQSGDTPLPLFWPVDGGWLVRCPVQFQGTRVLDVGFLRGMFRLQDPLSGPQPGAAGPDSLSVAGGENAGLGPGSGPRALFQFVQMGFRGLPQGDLAAAAGSVHAATAVAVPTGDAAAGSLGGSSWVSKLPAEAYTHLLWFISRNVAASDQVSLSNVSLVIPPMEAAALAAAAAAALEAAAGKGEAAVLSMVYPTAAGPLPVVYRSLVLSNSSAIAGEHAAAAAAAADLRRQRLSAVPGDASSGQQTICVGSLQGLGLTGKNVCIIAAAAGTPLPPDYLWPGAARSSSRGSSRSSSVWPAWQAALVALAVALPVLAAAALAVACVSRRRRRGHQLAKHQQDVSGKDTSANGGGEWGYGGSPGTTGSRSSESLKAYSALLAQRMRELCSGEPHSSAAATAGSRTPLFASSRGGAAASSQVQHVPGGDQAAAAAAILDDSTSLVVLAREQLMALDNAAAAPAAAAAAAGSPWPGEPSQQLKWAAKQQQQQQQEAGGNVALRLAGAISSVSAEMHARRLSGFQGTISSSSSRWQSSTPPGMSRKNSPSSGSGGGAAGGAARADAAATFASAAAKCGSAKQEMQQRVVRLSIDEDCAADQQHYEQQGQQQQQQQQQAPQQQQQMLGLTEITQAAAAAAAAEQREDLQALSPAAAVTAAGLAAGESPRSQGRQASSSLVVTPTQEMQQLQLHDVIGSGSFGVVYRATWRGVPAAVKVLQLPAAAGGSLGVGVGSGEGRAAGRREQMAVMETALGASINHPNIVQVYSYMLRPLGHFMADQGSGDSSGAGHGGERASGGGSSSQRASVTGYELHLVMEYCPMGSLRATLESRLLADPGSGRPHYASVLGLALGVARAMHHLHSEGVLHGDLKADNVLLKLEPSGSSPAGTAARTWRPAGSSSSSSAALGGPGGMAPCDQLVAKVADLGLACVLEEQDTHISGVHRGTLSHMSPELLLHGRASRASDVYAMGCLLYHMATGRRVFADVPKALLGAAVVRDGLRPAWPSNSSSSSSSEAAAAGTSSASAAQQQQQQLSGNMAAELAPPLEYRRLAEACWQHAPQDRPSFAEVTATLEQLLAQEQQQAADVPPGGDRDAGDAAAGRTAAAAVGGVGGTQRGGRAGSPFQQLKDEPWGA</sequence>
<dbReference type="PANTHER" id="PTHR44329:SF214">
    <property type="entry name" value="PROTEIN KINASE DOMAIN-CONTAINING PROTEIN"/>
    <property type="match status" value="1"/>
</dbReference>
<evidence type="ECO:0000256" key="2">
    <source>
        <dbReference type="ARBA" id="ARBA00022741"/>
    </source>
</evidence>
<organism evidence="9 10">
    <name type="scientific">Tetradesmus obliquus</name>
    <name type="common">Green alga</name>
    <name type="synonym">Acutodesmus obliquus</name>
    <dbReference type="NCBI Taxonomy" id="3088"/>
    <lineage>
        <taxon>Eukaryota</taxon>
        <taxon>Viridiplantae</taxon>
        <taxon>Chlorophyta</taxon>
        <taxon>core chlorophytes</taxon>
        <taxon>Chlorophyceae</taxon>
        <taxon>CS clade</taxon>
        <taxon>Sphaeropleales</taxon>
        <taxon>Scenedesmaceae</taxon>
        <taxon>Tetradesmus</taxon>
    </lineage>
</organism>
<dbReference type="Gene3D" id="3.30.200.20">
    <property type="entry name" value="Phosphorylase Kinase, domain 1"/>
    <property type="match status" value="1"/>
</dbReference>
<dbReference type="SUPFAM" id="SSF56112">
    <property type="entry name" value="Protein kinase-like (PK-like)"/>
    <property type="match status" value="1"/>
</dbReference>
<protein>
    <recommendedName>
        <fullName evidence="8">Protein kinase domain-containing protein</fullName>
    </recommendedName>
</protein>
<feature type="region of interest" description="Disordered" evidence="6">
    <location>
        <begin position="1548"/>
        <end position="1601"/>
    </location>
</feature>
<feature type="chain" id="PRO_5045584171" description="Protein kinase domain-containing protein" evidence="7">
    <location>
        <begin position="27"/>
        <end position="1601"/>
    </location>
</feature>
<dbReference type="PROSITE" id="PS50011">
    <property type="entry name" value="PROTEIN_KINASE_DOM"/>
    <property type="match status" value="1"/>
</dbReference>
<keyword evidence="10" id="KW-1185">Reference proteome</keyword>
<dbReference type="InterPro" id="IPR051681">
    <property type="entry name" value="Ser/Thr_Kinases-Pseudokinases"/>
</dbReference>
<dbReference type="PANTHER" id="PTHR44329">
    <property type="entry name" value="SERINE/THREONINE-PROTEIN KINASE TNNI3K-RELATED"/>
    <property type="match status" value="1"/>
</dbReference>
<name>A0ABY8TXD2_TETOB</name>
<evidence type="ECO:0000256" key="7">
    <source>
        <dbReference type="SAM" id="SignalP"/>
    </source>
</evidence>
<feature type="compositionally biased region" description="Low complexity" evidence="6">
    <location>
        <begin position="1363"/>
        <end position="1374"/>
    </location>
</feature>
<feature type="region of interest" description="Disordered" evidence="6">
    <location>
        <begin position="446"/>
        <end position="477"/>
    </location>
</feature>
<feature type="compositionally biased region" description="Low complexity" evidence="6">
    <location>
        <begin position="1564"/>
        <end position="1575"/>
    </location>
</feature>
<evidence type="ECO:0000256" key="4">
    <source>
        <dbReference type="ARBA" id="ARBA00022840"/>
    </source>
</evidence>
<dbReference type="PROSITE" id="PS00107">
    <property type="entry name" value="PROTEIN_KINASE_ATP"/>
    <property type="match status" value="1"/>
</dbReference>
<feature type="domain" description="Protein kinase" evidence="8">
    <location>
        <begin position="1156"/>
        <end position="1544"/>
    </location>
</feature>
<dbReference type="PROSITE" id="PS00108">
    <property type="entry name" value="PROTEIN_KINASE_ST"/>
    <property type="match status" value="1"/>
</dbReference>
<dbReference type="SMART" id="SM00220">
    <property type="entry name" value="S_TKc"/>
    <property type="match status" value="1"/>
</dbReference>
<evidence type="ECO:0000259" key="8">
    <source>
        <dbReference type="PROSITE" id="PS50011"/>
    </source>
</evidence>
<keyword evidence="3" id="KW-0418">Kinase</keyword>
<evidence type="ECO:0000256" key="5">
    <source>
        <dbReference type="PROSITE-ProRule" id="PRU10141"/>
    </source>
</evidence>
<feature type="region of interest" description="Disordered" evidence="6">
    <location>
        <begin position="937"/>
        <end position="965"/>
    </location>
</feature>
<feature type="region of interest" description="Disordered" evidence="6">
    <location>
        <begin position="991"/>
        <end position="1027"/>
    </location>
</feature>
<feature type="compositionally biased region" description="Low complexity" evidence="6">
    <location>
        <begin position="1473"/>
        <end position="1502"/>
    </location>
</feature>
<feature type="region of interest" description="Disordered" evidence="6">
    <location>
        <begin position="1247"/>
        <end position="1271"/>
    </location>
</feature>
<evidence type="ECO:0000313" key="9">
    <source>
        <dbReference type="EMBL" id="WIA13799.1"/>
    </source>
</evidence>
<dbReference type="InterPro" id="IPR011009">
    <property type="entry name" value="Kinase-like_dom_sf"/>
</dbReference>
<feature type="signal peptide" evidence="7">
    <location>
        <begin position="1"/>
        <end position="26"/>
    </location>
</feature>
<feature type="compositionally biased region" description="Low complexity" evidence="6">
    <location>
        <begin position="996"/>
        <end position="1005"/>
    </location>
</feature>
<feature type="compositionally biased region" description="Gly residues" evidence="6">
    <location>
        <begin position="1576"/>
        <end position="1587"/>
    </location>
</feature>
<evidence type="ECO:0000256" key="1">
    <source>
        <dbReference type="ARBA" id="ARBA00022679"/>
    </source>
</evidence>
<dbReference type="Gene3D" id="1.10.510.10">
    <property type="entry name" value="Transferase(Phosphotransferase) domain 1"/>
    <property type="match status" value="1"/>
</dbReference>
<keyword evidence="1" id="KW-0808">Transferase</keyword>
<keyword evidence="7" id="KW-0732">Signal</keyword>
<evidence type="ECO:0000256" key="6">
    <source>
        <dbReference type="SAM" id="MobiDB-lite"/>
    </source>
</evidence>
<dbReference type="InterPro" id="IPR000719">
    <property type="entry name" value="Prot_kinase_dom"/>
</dbReference>
<keyword evidence="4 5" id="KW-0067">ATP-binding</keyword>
<feature type="region of interest" description="Disordered" evidence="6">
    <location>
        <begin position="521"/>
        <end position="541"/>
    </location>
</feature>
<reference evidence="9 10" key="1">
    <citation type="submission" date="2023-05" db="EMBL/GenBank/DDBJ databases">
        <title>A 100% complete, gapless, phased diploid assembly of the Scenedesmus obliquus UTEX 3031 genome.</title>
        <authorList>
            <person name="Biondi T.C."/>
            <person name="Hanschen E.R."/>
            <person name="Kwon T."/>
            <person name="Eng W."/>
            <person name="Kruse C.P.S."/>
            <person name="Koehler S.I."/>
            <person name="Kunde Y."/>
            <person name="Gleasner C.D."/>
            <person name="You Mak K.T."/>
            <person name="Polle J."/>
            <person name="Hovde B.T."/>
            <person name="Starkenburg S.R."/>
        </authorList>
    </citation>
    <scope>NUCLEOTIDE SEQUENCE [LARGE SCALE GENOMIC DNA]</scope>
    <source>
        <strain evidence="9 10">DOE0152z</strain>
    </source>
</reference>
<feature type="region of interest" description="Disordered" evidence="6">
    <location>
        <begin position="806"/>
        <end position="840"/>
    </location>
</feature>
<feature type="compositionally biased region" description="Low complexity" evidence="6">
    <location>
        <begin position="1548"/>
        <end position="1557"/>
    </location>
</feature>
<feature type="compositionally biased region" description="Gly residues" evidence="6">
    <location>
        <begin position="1251"/>
        <end position="1267"/>
    </location>
</feature>
<feature type="compositionally biased region" description="Low complexity" evidence="6">
    <location>
        <begin position="948"/>
        <end position="962"/>
    </location>
</feature>
<dbReference type="EMBL" id="CP126211">
    <property type="protein sequence ID" value="WIA13799.1"/>
    <property type="molecule type" value="Genomic_DNA"/>
</dbReference>
<dbReference type="InterPro" id="IPR008271">
    <property type="entry name" value="Ser/Thr_kinase_AS"/>
</dbReference>
<feature type="region of interest" description="Disordered" evidence="6">
    <location>
        <begin position="1350"/>
        <end position="1375"/>
    </location>
</feature>
<evidence type="ECO:0000313" key="10">
    <source>
        <dbReference type="Proteomes" id="UP001244341"/>
    </source>
</evidence>
<proteinExistence type="predicted"/>
<keyword evidence="2 5" id="KW-0547">Nucleotide-binding</keyword>
<dbReference type="InterPro" id="IPR017441">
    <property type="entry name" value="Protein_kinase_ATP_BS"/>
</dbReference>
<feature type="region of interest" description="Disordered" evidence="6">
    <location>
        <begin position="1468"/>
        <end position="1504"/>
    </location>
</feature>
<gene>
    <name evidence="9" type="ORF">OEZ85_007346</name>
</gene>
<feature type="binding site" evidence="5">
    <location>
        <position position="1183"/>
    </location>
    <ligand>
        <name>ATP</name>
        <dbReference type="ChEBI" id="CHEBI:30616"/>
    </ligand>
</feature>
<accession>A0ABY8TXD2</accession>
<dbReference type="Proteomes" id="UP001244341">
    <property type="component" value="Chromosome 4b"/>
</dbReference>
<evidence type="ECO:0000256" key="3">
    <source>
        <dbReference type="ARBA" id="ARBA00022777"/>
    </source>
</evidence>
<feature type="compositionally biased region" description="Gly residues" evidence="6">
    <location>
        <begin position="822"/>
        <end position="834"/>
    </location>
</feature>
<dbReference type="Pfam" id="PF00069">
    <property type="entry name" value="Pkinase"/>
    <property type="match status" value="1"/>
</dbReference>